<protein>
    <submittedName>
        <fullName evidence="2">TraX family protein</fullName>
    </submittedName>
</protein>
<dbReference type="Proteomes" id="UP001597214">
    <property type="component" value="Unassembled WGS sequence"/>
</dbReference>
<evidence type="ECO:0000256" key="1">
    <source>
        <dbReference type="SAM" id="Phobius"/>
    </source>
</evidence>
<evidence type="ECO:0000313" key="3">
    <source>
        <dbReference type="Proteomes" id="UP001597214"/>
    </source>
</evidence>
<keyword evidence="1" id="KW-0812">Transmembrane</keyword>
<dbReference type="RefSeq" id="WP_377927302.1">
    <property type="nucleotide sequence ID" value="NZ_JBHUEM010000005.1"/>
</dbReference>
<keyword evidence="1" id="KW-1133">Transmembrane helix</keyword>
<feature type="transmembrane region" description="Helical" evidence="1">
    <location>
        <begin position="158"/>
        <end position="174"/>
    </location>
</feature>
<dbReference type="InterPro" id="IPR008875">
    <property type="entry name" value="TraX"/>
</dbReference>
<gene>
    <name evidence="2" type="ORF">ACFSCX_06210</name>
</gene>
<dbReference type="Pfam" id="PF05857">
    <property type="entry name" value="TraX"/>
    <property type="match status" value="1"/>
</dbReference>
<sequence>MLRIIGRLAFPIYCFALTQGYRYTGNMKNYFGRLAFLMVISQIPYVLAFNTWTLNVIYTLFFAVLVLWLIDNTNWYVFLPVGMVLSCASEIGDYGIYGIVLVLLYKYTKGYQLLIGHMALNIISWSVFDWSYIQLFSVLGTIVIMNVDKIRTIKVNRVIYRGFYPIHLFVLFLFKI</sequence>
<feature type="transmembrane region" description="Helical" evidence="1">
    <location>
        <begin position="53"/>
        <end position="70"/>
    </location>
</feature>
<keyword evidence="1" id="KW-0472">Membrane</keyword>
<proteinExistence type="predicted"/>
<feature type="transmembrane region" description="Helical" evidence="1">
    <location>
        <begin position="30"/>
        <end position="47"/>
    </location>
</feature>
<organism evidence="2 3">
    <name type="scientific">Bacillus salitolerans</name>
    <dbReference type="NCBI Taxonomy" id="1437434"/>
    <lineage>
        <taxon>Bacteria</taxon>
        <taxon>Bacillati</taxon>
        <taxon>Bacillota</taxon>
        <taxon>Bacilli</taxon>
        <taxon>Bacillales</taxon>
        <taxon>Bacillaceae</taxon>
        <taxon>Bacillus</taxon>
    </lineage>
</organism>
<keyword evidence="3" id="KW-1185">Reference proteome</keyword>
<feature type="transmembrane region" description="Helical" evidence="1">
    <location>
        <begin position="77"/>
        <end position="105"/>
    </location>
</feature>
<dbReference type="EMBL" id="JBHUEM010000005">
    <property type="protein sequence ID" value="MFD1736155.1"/>
    <property type="molecule type" value="Genomic_DNA"/>
</dbReference>
<comment type="caution">
    <text evidence="2">The sequence shown here is derived from an EMBL/GenBank/DDBJ whole genome shotgun (WGS) entry which is preliminary data.</text>
</comment>
<evidence type="ECO:0000313" key="2">
    <source>
        <dbReference type="EMBL" id="MFD1736155.1"/>
    </source>
</evidence>
<reference evidence="3" key="1">
    <citation type="journal article" date="2019" name="Int. J. Syst. Evol. Microbiol.">
        <title>The Global Catalogue of Microorganisms (GCM) 10K type strain sequencing project: providing services to taxonomists for standard genome sequencing and annotation.</title>
        <authorList>
            <consortium name="The Broad Institute Genomics Platform"/>
            <consortium name="The Broad Institute Genome Sequencing Center for Infectious Disease"/>
            <person name="Wu L."/>
            <person name="Ma J."/>
        </authorList>
    </citation>
    <scope>NUCLEOTIDE SEQUENCE [LARGE SCALE GENOMIC DNA]</scope>
    <source>
        <strain evidence="3">CCUG 49339</strain>
    </source>
</reference>
<feature type="transmembrane region" description="Helical" evidence="1">
    <location>
        <begin position="125"/>
        <end position="146"/>
    </location>
</feature>
<accession>A0ABW4LLV5</accession>
<name>A0ABW4LLV5_9BACI</name>